<proteinExistence type="predicted"/>
<dbReference type="InterPro" id="IPR000073">
    <property type="entry name" value="AB_hydrolase_1"/>
</dbReference>
<protein>
    <submittedName>
        <fullName evidence="3">Alpha/beta fold hydrolase</fullName>
    </submittedName>
</protein>
<keyword evidence="4" id="KW-1185">Reference proteome</keyword>
<dbReference type="SUPFAM" id="SSF53474">
    <property type="entry name" value="alpha/beta-Hydrolases"/>
    <property type="match status" value="1"/>
</dbReference>
<dbReference type="AlphaFoldDB" id="A0A844ZW04"/>
<dbReference type="InterPro" id="IPR000639">
    <property type="entry name" value="Epox_hydrolase-like"/>
</dbReference>
<reference evidence="3 4" key="1">
    <citation type="submission" date="2019-12" db="EMBL/GenBank/DDBJ databases">
        <title>Genomic-based taxomic classification of the family Erythrobacteraceae.</title>
        <authorList>
            <person name="Xu L."/>
        </authorList>
    </citation>
    <scope>NUCLEOTIDE SEQUENCE [LARGE SCALE GENOMIC DNA]</scope>
    <source>
        <strain evidence="3 4">KCTC 52763</strain>
    </source>
</reference>
<keyword evidence="1 3" id="KW-0378">Hydrolase</keyword>
<sequence length="299" mass="33238">MSDDMTRVVLPTGIELEVLDTGPRDAETLVFLHGFPENHRTWRHQIAHFSGRYRCIAPNQRGYAGSSNPQEASEYTIEKLMGDVEHMADALGVGKFTLVGHDLGGVVAWAMALTGAMKDRIKRLVIANAPHPFILSSLLYLNQHQRAASQYIRHFRDRENDAMIREHGLLQLLVKALDFEGAASMEDAERKLLLKEWANPDTAMAMINWYRAGLAEVPPMDAPYELPADYSLPPLPNVAIPTLIVWGMNDVALPVANLDGLDALVDDLTLEKVEGSGHFVTWEAPDKFNAALETFLTAR</sequence>
<evidence type="ECO:0000259" key="2">
    <source>
        <dbReference type="Pfam" id="PF00561"/>
    </source>
</evidence>
<dbReference type="OrthoDB" id="9804723at2"/>
<gene>
    <name evidence="3" type="ORF">GRI41_02580</name>
</gene>
<dbReference type="EMBL" id="WTYX01000001">
    <property type="protein sequence ID" value="MXO89699.1"/>
    <property type="molecule type" value="Genomic_DNA"/>
</dbReference>
<dbReference type="Pfam" id="PF00561">
    <property type="entry name" value="Abhydrolase_1"/>
    <property type="match status" value="1"/>
</dbReference>
<accession>A0A844ZW04</accession>
<organism evidence="3 4">
    <name type="scientific">Pontixanthobacter aquaemixtae</name>
    <dbReference type="NCBI Taxonomy" id="1958940"/>
    <lineage>
        <taxon>Bacteria</taxon>
        <taxon>Pseudomonadati</taxon>
        <taxon>Pseudomonadota</taxon>
        <taxon>Alphaproteobacteria</taxon>
        <taxon>Sphingomonadales</taxon>
        <taxon>Erythrobacteraceae</taxon>
        <taxon>Pontixanthobacter</taxon>
    </lineage>
</organism>
<dbReference type="InterPro" id="IPR029058">
    <property type="entry name" value="AB_hydrolase_fold"/>
</dbReference>
<dbReference type="Gene3D" id="3.40.50.1820">
    <property type="entry name" value="alpha/beta hydrolase"/>
    <property type="match status" value="1"/>
</dbReference>
<feature type="domain" description="AB hydrolase-1" evidence="2">
    <location>
        <begin position="28"/>
        <end position="285"/>
    </location>
</feature>
<dbReference type="PRINTS" id="PR00412">
    <property type="entry name" value="EPOXHYDRLASE"/>
</dbReference>
<evidence type="ECO:0000313" key="4">
    <source>
        <dbReference type="Proteomes" id="UP000442714"/>
    </source>
</evidence>
<dbReference type="GO" id="GO:0016787">
    <property type="term" value="F:hydrolase activity"/>
    <property type="evidence" value="ECO:0007669"/>
    <property type="project" value="UniProtKB-KW"/>
</dbReference>
<evidence type="ECO:0000256" key="1">
    <source>
        <dbReference type="ARBA" id="ARBA00022801"/>
    </source>
</evidence>
<evidence type="ECO:0000313" key="3">
    <source>
        <dbReference type="EMBL" id="MXO89699.1"/>
    </source>
</evidence>
<name>A0A844ZW04_9SPHN</name>
<dbReference type="PANTHER" id="PTHR43329">
    <property type="entry name" value="EPOXIDE HYDROLASE"/>
    <property type="match status" value="1"/>
</dbReference>
<comment type="caution">
    <text evidence="3">The sequence shown here is derived from an EMBL/GenBank/DDBJ whole genome shotgun (WGS) entry which is preliminary data.</text>
</comment>
<dbReference type="Proteomes" id="UP000442714">
    <property type="component" value="Unassembled WGS sequence"/>
</dbReference>